<dbReference type="Pfam" id="PF08818">
    <property type="entry name" value="DUF1801"/>
    <property type="match status" value="1"/>
</dbReference>
<protein>
    <submittedName>
        <fullName evidence="2">YdeI family protein</fullName>
    </submittedName>
</protein>
<dbReference type="Proteomes" id="UP001597425">
    <property type="component" value="Unassembled WGS sequence"/>
</dbReference>
<dbReference type="EMBL" id="JBHUJD010000048">
    <property type="protein sequence ID" value="MFD2312508.1"/>
    <property type="molecule type" value="Genomic_DNA"/>
</dbReference>
<dbReference type="Pfam" id="PF13376">
    <property type="entry name" value="OmdA"/>
    <property type="match status" value="1"/>
</dbReference>
<name>A0ABW5EH90_9GAMM</name>
<evidence type="ECO:0000313" key="3">
    <source>
        <dbReference type="Proteomes" id="UP001597425"/>
    </source>
</evidence>
<evidence type="ECO:0000259" key="1">
    <source>
        <dbReference type="Pfam" id="PF08818"/>
    </source>
</evidence>
<evidence type="ECO:0000313" key="2">
    <source>
        <dbReference type="EMBL" id="MFD2312508.1"/>
    </source>
</evidence>
<accession>A0ABW5EH90</accession>
<gene>
    <name evidence="2" type="ORF">ACFSKX_18985</name>
</gene>
<sequence>MNQTTKNRKNPKVDTFIDKAGKWQKAYKALREIALDTTLSEDLKWGKPCYSLDGSNVFLMHGFKDFCALLFMKGALLKDPKGILVAQTENTQAARQIRFTSVGEVESLAPEIKACINRAIEVEKAGLTVEFKKTEDFSVPGEFQRKLDEDPELKAAFEALTPGRQRGYLLHFGGAKQSKTRASRVEKCIPRILGGLGLHDR</sequence>
<dbReference type="InterPro" id="IPR016786">
    <property type="entry name" value="YdeI_bac"/>
</dbReference>
<keyword evidence="3" id="KW-1185">Reference proteome</keyword>
<proteinExistence type="predicted"/>
<dbReference type="SUPFAM" id="SSF159888">
    <property type="entry name" value="YdhG-like"/>
    <property type="match status" value="1"/>
</dbReference>
<dbReference type="Gene3D" id="3.90.1150.200">
    <property type="match status" value="1"/>
</dbReference>
<reference evidence="3" key="1">
    <citation type="journal article" date="2019" name="Int. J. Syst. Evol. Microbiol.">
        <title>The Global Catalogue of Microorganisms (GCM) 10K type strain sequencing project: providing services to taxonomists for standard genome sequencing and annotation.</title>
        <authorList>
            <consortium name="The Broad Institute Genomics Platform"/>
            <consortium name="The Broad Institute Genome Sequencing Center for Infectious Disease"/>
            <person name="Wu L."/>
            <person name="Ma J."/>
        </authorList>
    </citation>
    <scope>NUCLEOTIDE SEQUENCE [LARGE SCALE GENOMIC DNA]</scope>
    <source>
        <strain evidence="3">KCTC 12848</strain>
    </source>
</reference>
<feature type="domain" description="YdhG-like" evidence="1">
    <location>
        <begin position="23"/>
        <end position="120"/>
    </location>
</feature>
<comment type="caution">
    <text evidence="2">The sequence shown here is derived from an EMBL/GenBank/DDBJ whole genome shotgun (WGS) entry which is preliminary data.</text>
</comment>
<dbReference type="PIRSF" id="PIRSF021308">
    <property type="entry name" value="UCP021308"/>
    <property type="match status" value="1"/>
</dbReference>
<dbReference type="RefSeq" id="WP_265722137.1">
    <property type="nucleotide sequence ID" value="NZ_JAPIVK010000018.1"/>
</dbReference>
<dbReference type="InterPro" id="IPR014922">
    <property type="entry name" value="YdhG-like"/>
</dbReference>
<organism evidence="2 3">
    <name type="scientific">Microbulbifer halophilus</name>
    <dbReference type="NCBI Taxonomy" id="453963"/>
    <lineage>
        <taxon>Bacteria</taxon>
        <taxon>Pseudomonadati</taxon>
        <taxon>Pseudomonadota</taxon>
        <taxon>Gammaproteobacteria</taxon>
        <taxon>Cellvibrionales</taxon>
        <taxon>Microbulbiferaceae</taxon>
        <taxon>Microbulbifer</taxon>
    </lineage>
</organism>